<dbReference type="PANTHER" id="PTHR23249:SF16">
    <property type="entry name" value="TRAFFICKING PROTEIN PARTICLE COMPLEX SUBUNIT 1"/>
    <property type="match status" value="1"/>
</dbReference>
<evidence type="ECO:0000256" key="2">
    <source>
        <dbReference type="ARBA" id="ARBA00022824"/>
    </source>
</evidence>
<dbReference type="AlphaFoldDB" id="A0A4T0FZX1"/>
<sequence length="157" mass="18176">MVVHSFYIFNRNCECVHSQKWQHYHQQPKELSEEEEQKLIFGVVFSIKGLVKKIAGEWVNSLMIEIHRSLSHHSASEQFQSFKTSRYRLHVYESPSGFKFVLITDQNTTNMSSYLQAIYAGPFNSAVVRNPLVSVADGVLSTDKLRREVELVVRSIR</sequence>
<dbReference type="PANTHER" id="PTHR23249">
    <property type="entry name" value="TRAFFICKING PROTEIN PARTICLE COMPLEX SUBUNIT"/>
    <property type="match status" value="1"/>
</dbReference>
<dbReference type="SUPFAM" id="SSF64356">
    <property type="entry name" value="SNARE-like"/>
    <property type="match status" value="1"/>
</dbReference>
<dbReference type="GO" id="GO:0005794">
    <property type="term" value="C:Golgi apparatus"/>
    <property type="evidence" value="ECO:0007669"/>
    <property type="project" value="UniProtKB-SubCell"/>
</dbReference>
<keyword evidence="8" id="KW-1185">Reference proteome</keyword>
<evidence type="ECO:0000256" key="6">
    <source>
        <dbReference type="RuleBase" id="RU366065"/>
    </source>
</evidence>
<evidence type="ECO:0000256" key="5">
    <source>
        <dbReference type="ARBA" id="ARBA00038167"/>
    </source>
</evidence>
<dbReference type="GO" id="GO:0006888">
    <property type="term" value="P:endoplasmic reticulum to Golgi vesicle-mediated transport"/>
    <property type="evidence" value="ECO:0007669"/>
    <property type="project" value="UniProtKB-UniRule"/>
</dbReference>
<evidence type="ECO:0000256" key="4">
    <source>
        <dbReference type="ARBA" id="ARBA00023034"/>
    </source>
</evidence>
<dbReference type="Proteomes" id="UP000310189">
    <property type="component" value="Unassembled WGS sequence"/>
</dbReference>
<evidence type="ECO:0000313" key="8">
    <source>
        <dbReference type="Proteomes" id="UP000310189"/>
    </source>
</evidence>
<comment type="similarity">
    <text evidence="5">Belongs to the TRAPP small subunits family. BET5 subfamily.</text>
</comment>
<dbReference type="GO" id="GO:0030008">
    <property type="term" value="C:TRAPP complex"/>
    <property type="evidence" value="ECO:0007669"/>
    <property type="project" value="UniProtKB-UniRule"/>
</dbReference>
<gene>
    <name evidence="7" type="ORF">E3P99_00174</name>
</gene>
<proteinExistence type="inferred from homology"/>
<name>A0A4T0FZX1_9BASI</name>
<comment type="subcellular location">
    <subcellularLocation>
        <location evidence="6">Endoplasmic reticulum</location>
    </subcellularLocation>
    <subcellularLocation>
        <location evidence="6">Golgi apparatus</location>
        <location evidence="6">cis-Golgi network</location>
    </subcellularLocation>
</comment>
<dbReference type="GO" id="GO:0005783">
    <property type="term" value="C:endoplasmic reticulum"/>
    <property type="evidence" value="ECO:0007669"/>
    <property type="project" value="UniProtKB-SubCell"/>
</dbReference>
<organism evidence="7 8">
    <name type="scientific">Wallemia hederae</name>
    <dbReference type="NCBI Taxonomy" id="1540922"/>
    <lineage>
        <taxon>Eukaryota</taxon>
        <taxon>Fungi</taxon>
        <taxon>Dikarya</taxon>
        <taxon>Basidiomycota</taxon>
        <taxon>Wallemiomycotina</taxon>
        <taxon>Wallemiomycetes</taxon>
        <taxon>Wallemiales</taxon>
        <taxon>Wallemiaceae</taxon>
        <taxon>Wallemia</taxon>
    </lineage>
</organism>
<evidence type="ECO:0000256" key="3">
    <source>
        <dbReference type="ARBA" id="ARBA00022892"/>
    </source>
</evidence>
<accession>A0A4T0FZX1</accession>
<dbReference type="OrthoDB" id="3364529at2759"/>
<evidence type="ECO:0000256" key="1">
    <source>
        <dbReference type="ARBA" id="ARBA00022448"/>
    </source>
</evidence>
<dbReference type="InterPro" id="IPR007233">
    <property type="entry name" value="TRAPPC"/>
</dbReference>
<dbReference type="SMART" id="SM01399">
    <property type="entry name" value="Sybindin"/>
    <property type="match status" value="1"/>
</dbReference>
<dbReference type="EMBL" id="SPNW01000002">
    <property type="protein sequence ID" value="TIA93404.1"/>
    <property type="molecule type" value="Genomic_DNA"/>
</dbReference>
<keyword evidence="2 6" id="KW-0256">Endoplasmic reticulum</keyword>
<comment type="subunit">
    <text evidence="6">Part of the multisubunit transport protein particle (TRAPP) complex.</text>
</comment>
<evidence type="ECO:0000313" key="7">
    <source>
        <dbReference type="EMBL" id="TIA93404.1"/>
    </source>
</evidence>
<keyword evidence="4 6" id="KW-0333">Golgi apparatus</keyword>
<dbReference type="CDD" id="cd14855">
    <property type="entry name" value="TRAPPC1_MUM2"/>
    <property type="match status" value="1"/>
</dbReference>
<keyword evidence="3 6" id="KW-0931">ER-Golgi transport</keyword>
<dbReference type="InterPro" id="IPR011012">
    <property type="entry name" value="Longin-like_dom_sf"/>
</dbReference>
<comment type="caution">
    <text evidence="7">The sequence shown here is derived from an EMBL/GenBank/DDBJ whole genome shotgun (WGS) entry which is preliminary data.</text>
</comment>
<dbReference type="Pfam" id="PF04099">
    <property type="entry name" value="Sybindin"/>
    <property type="match status" value="1"/>
</dbReference>
<dbReference type="Gene3D" id="3.30.450.70">
    <property type="match status" value="1"/>
</dbReference>
<reference evidence="7 8" key="1">
    <citation type="submission" date="2019-03" db="EMBL/GenBank/DDBJ databases">
        <title>Sequencing 23 genomes of Wallemia ichthyophaga.</title>
        <authorList>
            <person name="Gostincar C."/>
        </authorList>
    </citation>
    <scope>NUCLEOTIDE SEQUENCE [LARGE SCALE GENOMIC DNA]</scope>
    <source>
        <strain evidence="7 8">EXF-5753</strain>
    </source>
</reference>
<keyword evidence="1 6" id="KW-0813">Transport</keyword>
<protein>
    <recommendedName>
        <fullName evidence="6">Trafficking protein particle complex subunit</fullName>
    </recommendedName>
</protein>